<comment type="caution">
    <text evidence="3">The sequence shown here is derived from an EMBL/GenBank/DDBJ whole genome shotgun (WGS) entry which is preliminary data.</text>
</comment>
<dbReference type="EMBL" id="SLXH01000002">
    <property type="protein sequence ID" value="TCP20110.1"/>
    <property type="molecule type" value="Genomic_DNA"/>
</dbReference>
<dbReference type="Proteomes" id="UP000295182">
    <property type="component" value="Unassembled WGS sequence"/>
</dbReference>
<gene>
    <name evidence="3" type="ORF">EV674_10278</name>
</gene>
<keyword evidence="2" id="KW-0472">Membrane</keyword>
<evidence type="ECO:0000256" key="1">
    <source>
        <dbReference type="SAM" id="MobiDB-lite"/>
    </source>
</evidence>
<evidence type="ECO:0000313" key="4">
    <source>
        <dbReference type="Proteomes" id="UP000295182"/>
    </source>
</evidence>
<organism evidence="3 4">
    <name type="scientific">Simplicispira metamorpha</name>
    <dbReference type="NCBI Taxonomy" id="80881"/>
    <lineage>
        <taxon>Bacteria</taxon>
        <taxon>Pseudomonadati</taxon>
        <taxon>Pseudomonadota</taxon>
        <taxon>Betaproteobacteria</taxon>
        <taxon>Burkholderiales</taxon>
        <taxon>Comamonadaceae</taxon>
        <taxon>Simplicispira</taxon>
    </lineage>
</organism>
<accession>A0A4R2NFQ6</accession>
<keyword evidence="2" id="KW-0812">Transmembrane</keyword>
<keyword evidence="4" id="KW-1185">Reference proteome</keyword>
<dbReference type="RefSeq" id="WP_132750339.1">
    <property type="nucleotide sequence ID" value="NZ_QXNC01000001.1"/>
</dbReference>
<dbReference type="AlphaFoldDB" id="A0A4R2NFQ6"/>
<feature type="region of interest" description="Disordered" evidence="1">
    <location>
        <begin position="52"/>
        <end position="98"/>
    </location>
</feature>
<name>A0A4R2NFQ6_9BURK</name>
<keyword evidence="2" id="KW-1133">Transmembrane helix</keyword>
<protein>
    <submittedName>
        <fullName evidence="3">Uncharacterized protein</fullName>
    </submittedName>
</protein>
<feature type="transmembrane region" description="Helical" evidence="2">
    <location>
        <begin position="132"/>
        <end position="148"/>
    </location>
</feature>
<reference evidence="3 4" key="1">
    <citation type="submission" date="2019-03" db="EMBL/GenBank/DDBJ databases">
        <title>Genomic Encyclopedia of Type Strains, Phase IV (KMG-IV): sequencing the most valuable type-strain genomes for metagenomic binning, comparative biology and taxonomic classification.</title>
        <authorList>
            <person name="Goeker M."/>
        </authorList>
    </citation>
    <scope>NUCLEOTIDE SEQUENCE [LARGE SCALE GENOMIC DNA]</scope>
    <source>
        <strain evidence="3 4">DSM 1837</strain>
    </source>
</reference>
<evidence type="ECO:0000313" key="3">
    <source>
        <dbReference type="EMBL" id="TCP20110.1"/>
    </source>
</evidence>
<proteinExistence type="predicted"/>
<evidence type="ECO:0000256" key="2">
    <source>
        <dbReference type="SAM" id="Phobius"/>
    </source>
</evidence>
<sequence>MRAHPSSDWDTPADGDFARYVEQLTAQQATASAANQAAKPAHTMVDLAATPARRTAAAQADRPGGEGAGASATAARRSARDAEGGRNAGAAVPQGPEGPVEATQAVRVLRRIAVVLVWLMALQALALWWASWGSWAALLGTAMLWGLLRRAQSGVARLQSGPSRAGAERLAALQQRLRELARQRGNDKHL</sequence>